<dbReference type="Proteomes" id="UP000191408">
    <property type="component" value="Unassembled WGS sequence"/>
</dbReference>
<dbReference type="FunFam" id="3.40.50.720:FF:000357">
    <property type="entry name" value="Methionine adenosyltransferase 2 subunit beta"/>
    <property type="match status" value="1"/>
</dbReference>
<dbReference type="SUPFAM" id="SSF51735">
    <property type="entry name" value="NAD(P)-binding Rossmann-fold domains"/>
    <property type="match status" value="1"/>
</dbReference>
<feature type="domain" description="RmlD-like substrate binding" evidence="1">
    <location>
        <begin position="44"/>
        <end position="334"/>
    </location>
</feature>
<keyword evidence="3" id="KW-1185">Reference proteome</keyword>
<dbReference type="AlphaFoldDB" id="A0A1V6P1P0"/>
<proteinExistence type="predicted"/>
<evidence type="ECO:0000259" key="1">
    <source>
        <dbReference type="Pfam" id="PF04321"/>
    </source>
</evidence>
<evidence type="ECO:0000313" key="2">
    <source>
        <dbReference type="EMBL" id="OQD70863.1"/>
    </source>
</evidence>
<organism evidence="2 3">
    <name type="scientific">Penicillium polonicum</name>
    <dbReference type="NCBI Taxonomy" id="60169"/>
    <lineage>
        <taxon>Eukaryota</taxon>
        <taxon>Fungi</taxon>
        <taxon>Dikarya</taxon>
        <taxon>Ascomycota</taxon>
        <taxon>Pezizomycotina</taxon>
        <taxon>Eurotiomycetes</taxon>
        <taxon>Eurotiomycetidae</taxon>
        <taxon>Eurotiales</taxon>
        <taxon>Aspergillaceae</taxon>
        <taxon>Penicillium</taxon>
    </lineage>
</organism>
<dbReference type="UniPathway" id="UPA00315">
    <property type="reaction ID" value="UER00080"/>
</dbReference>
<dbReference type="Pfam" id="PF04321">
    <property type="entry name" value="RmlD_sub_bind"/>
    <property type="match status" value="1"/>
</dbReference>
<dbReference type="GO" id="GO:0048270">
    <property type="term" value="F:methionine adenosyltransferase regulator activity"/>
    <property type="evidence" value="ECO:0007669"/>
    <property type="project" value="TreeGrafter"/>
</dbReference>
<gene>
    <name evidence="2" type="ORF">PENPOL_c001G06896</name>
</gene>
<dbReference type="EMBL" id="MDYM01000001">
    <property type="protein sequence ID" value="OQD70863.1"/>
    <property type="molecule type" value="Genomic_DNA"/>
</dbReference>
<comment type="caution">
    <text evidence="2">The sequence shown here is derived from an EMBL/GenBank/DDBJ whole genome shotgun (WGS) entry which is preliminary data.</text>
</comment>
<dbReference type="InterPro" id="IPR036291">
    <property type="entry name" value="NAD(P)-bd_dom_sf"/>
</dbReference>
<dbReference type="GO" id="GO:0048269">
    <property type="term" value="C:methionine adenosyltransferase complex"/>
    <property type="evidence" value="ECO:0007669"/>
    <property type="project" value="TreeGrafter"/>
</dbReference>
<name>A0A1V6P1P0_PENPO</name>
<evidence type="ECO:0000313" key="3">
    <source>
        <dbReference type="Proteomes" id="UP000191408"/>
    </source>
</evidence>
<sequence>MLYPPGEVSYVTVGPASLKKKRRASHHLPDLTHKYTTTPKMTSTVLVTGASGFLGRAVFNTFQHSGVLVVGQGFSRPAPPTILKADLEKEEDIRMLFDEIKPQIVIHCAANKSPDLCDKNPDQARKVNVDATRTLAKECQARGAFLIYISTDYVFPGTEGDAPYEADSETKPPNLYGQLKRDGEVAVLEATKESGMGVVLRVPVLYGNAKENSESAVNTLVDAVQKATDENAGVKMDDWAIRYPTNTEDVARVCRDIVIKYLREKEKRKDFPRILQFSSEDRMTKYEICQKLAQVLGVAIPGMIPNKQGNDPNGGVVRPYDTHLSTKALTELGIDVRTVDFIAWWRRELGAYRK</sequence>
<reference evidence="3" key="1">
    <citation type="journal article" date="2017" name="Nat. Microbiol.">
        <title>Global analysis of biosynthetic gene clusters reveals vast potential of secondary metabolite production in Penicillium species.</title>
        <authorList>
            <person name="Nielsen J.C."/>
            <person name="Grijseels S."/>
            <person name="Prigent S."/>
            <person name="Ji B."/>
            <person name="Dainat J."/>
            <person name="Nielsen K.F."/>
            <person name="Frisvad J.C."/>
            <person name="Workman M."/>
            <person name="Nielsen J."/>
        </authorList>
    </citation>
    <scope>NUCLEOTIDE SEQUENCE [LARGE SCALE GENOMIC DNA]</scope>
    <source>
        <strain evidence="3">IBT 4502</strain>
    </source>
</reference>
<dbReference type="GO" id="GO:0006556">
    <property type="term" value="P:S-adenosylmethionine biosynthetic process"/>
    <property type="evidence" value="ECO:0007669"/>
    <property type="project" value="UniProtKB-UniPathway"/>
</dbReference>
<dbReference type="InterPro" id="IPR029903">
    <property type="entry name" value="RmlD-like-bd"/>
</dbReference>
<protein>
    <recommendedName>
        <fullName evidence="1">RmlD-like substrate binding domain-containing protein</fullName>
    </recommendedName>
</protein>
<dbReference type="InterPro" id="IPR005913">
    <property type="entry name" value="dTDP_dehydrorham_reduct"/>
</dbReference>
<dbReference type="STRING" id="60169.A0A1V6P1P0"/>
<dbReference type="PANTHER" id="PTHR10491:SF4">
    <property type="entry name" value="METHIONINE ADENOSYLTRANSFERASE 2 SUBUNIT BETA"/>
    <property type="match status" value="1"/>
</dbReference>
<dbReference type="OrthoDB" id="6235964at2759"/>
<dbReference type="PANTHER" id="PTHR10491">
    <property type="entry name" value="DTDP-4-DEHYDRORHAMNOSE REDUCTASE"/>
    <property type="match status" value="1"/>
</dbReference>
<accession>A0A1V6P1P0</accession>
<dbReference type="Gene3D" id="3.40.50.720">
    <property type="entry name" value="NAD(P)-binding Rossmann-like Domain"/>
    <property type="match status" value="1"/>
</dbReference>
<dbReference type="CDD" id="cd05254">
    <property type="entry name" value="dTDP_HR_like_SDR_e"/>
    <property type="match status" value="1"/>
</dbReference>